<dbReference type="SUPFAM" id="SSF51679">
    <property type="entry name" value="Bacterial luciferase-like"/>
    <property type="match status" value="1"/>
</dbReference>
<reference evidence="6 7" key="1">
    <citation type="submission" date="2019-11" db="EMBL/GenBank/DDBJ databases">
        <authorList>
            <person name="Criscuolo A."/>
        </authorList>
    </citation>
    <scope>NUCLEOTIDE SEQUENCE [LARGE SCALE GENOMIC DNA]</scope>
    <source>
        <strain evidence="6">CIP111667</strain>
    </source>
</reference>
<dbReference type="EMBL" id="CACRYJ010000055">
    <property type="protein sequence ID" value="VZO39037.1"/>
    <property type="molecule type" value="Genomic_DNA"/>
</dbReference>
<accession>A0A7M4DNK6</accession>
<sequence length="379" mass="40471">MSIQILGMVATQNGSESLGWANSKVVDPAFLRAFARAHDAAGFDRTLIGYSAASPDGFAIASDILATTERLGVLIAHRPGFTEPVLVARKLATLENLYGEGRVAIHHISGGSDTDQQREGDFSDKPARYRRTAEFIDVLRRTLTSAEPFDHEGEFYKYVGAFSAVKPNGRIPIFFGGQSGDAVAIGAEHTDTFMLFGEPLAPTAERIALIRAEAAKHGRNVEFSVSLRPIVADTEDAAWEKAAAIYDAAAERLGNHQAGWRFGKRQGDQTSTSAQRLQDAAAESEVHDERLWTGITKLVGPAGNSTAPVGTPAQVAEAILKYYDLGVTRVLIRGFDPLNDVRRWGEELVPLLRSGAAARDAAASDVSGEPALVGAGGTA</sequence>
<proteinExistence type="predicted"/>
<gene>
    <name evidence="6" type="primary">ssuD_2</name>
    <name evidence="6" type="ORF">HALOF300_03737</name>
</gene>
<evidence type="ECO:0000256" key="2">
    <source>
        <dbReference type="ARBA" id="ARBA00022643"/>
    </source>
</evidence>
<name>A0A7M4DNK6_9MICO</name>
<evidence type="ECO:0000256" key="4">
    <source>
        <dbReference type="ARBA" id="ARBA00023033"/>
    </source>
</evidence>
<organism evidence="6 7">
    <name type="scientific">Occultella aeris</name>
    <dbReference type="NCBI Taxonomy" id="2761496"/>
    <lineage>
        <taxon>Bacteria</taxon>
        <taxon>Bacillati</taxon>
        <taxon>Actinomycetota</taxon>
        <taxon>Actinomycetes</taxon>
        <taxon>Micrococcales</taxon>
        <taxon>Ruaniaceae</taxon>
        <taxon>Occultella</taxon>
    </lineage>
</organism>
<keyword evidence="1" id="KW-0285">Flavoprotein</keyword>
<dbReference type="Gene3D" id="3.20.20.30">
    <property type="entry name" value="Luciferase-like domain"/>
    <property type="match status" value="1"/>
</dbReference>
<evidence type="ECO:0000256" key="1">
    <source>
        <dbReference type="ARBA" id="ARBA00022630"/>
    </source>
</evidence>
<keyword evidence="7" id="KW-1185">Reference proteome</keyword>
<dbReference type="GO" id="GO:0046306">
    <property type="term" value="P:alkanesulfonate catabolic process"/>
    <property type="evidence" value="ECO:0007669"/>
    <property type="project" value="TreeGrafter"/>
</dbReference>
<dbReference type="PANTHER" id="PTHR42847">
    <property type="entry name" value="ALKANESULFONATE MONOOXYGENASE"/>
    <property type="match status" value="1"/>
</dbReference>
<dbReference type="RefSeq" id="WP_156742392.1">
    <property type="nucleotide sequence ID" value="NZ_CACRYJ010000055.1"/>
</dbReference>
<dbReference type="GO" id="GO:0008726">
    <property type="term" value="F:alkanesulfonate monooxygenase activity"/>
    <property type="evidence" value="ECO:0007669"/>
    <property type="project" value="UniProtKB-EC"/>
</dbReference>
<comment type="caution">
    <text evidence="6">The sequence shown here is derived from an EMBL/GenBank/DDBJ whole genome shotgun (WGS) entry which is preliminary data.</text>
</comment>
<protein>
    <submittedName>
        <fullName evidence="6">Alkanesulfonate monooxygenase</fullName>
        <ecNumber evidence="6">1.14.14.5</ecNumber>
    </submittedName>
</protein>
<dbReference type="Pfam" id="PF00296">
    <property type="entry name" value="Bac_luciferase"/>
    <property type="match status" value="1"/>
</dbReference>
<feature type="domain" description="Luciferase-like" evidence="5">
    <location>
        <begin position="22"/>
        <end position="329"/>
    </location>
</feature>
<dbReference type="PANTHER" id="PTHR42847:SF9">
    <property type="entry name" value="BLL6451 PROTEIN"/>
    <property type="match status" value="1"/>
</dbReference>
<dbReference type="Proteomes" id="UP000419743">
    <property type="component" value="Unassembled WGS sequence"/>
</dbReference>
<dbReference type="AlphaFoldDB" id="A0A7M4DNK6"/>
<evidence type="ECO:0000313" key="6">
    <source>
        <dbReference type="EMBL" id="VZO39037.1"/>
    </source>
</evidence>
<dbReference type="EC" id="1.14.14.5" evidence="6"/>
<evidence type="ECO:0000256" key="3">
    <source>
        <dbReference type="ARBA" id="ARBA00023002"/>
    </source>
</evidence>
<dbReference type="InterPro" id="IPR036661">
    <property type="entry name" value="Luciferase-like_sf"/>
</dbReference>
<keyword evidence="3 6" id="KW-0560">Oxidoreductase</keyword>
<keyword evidence="4 6" id="KW-0503">Monooxygenase</keyword>
<dbReference type="InterPro" id="IPR050172">
    <property type="entry name" value="SsuD_RutA_monooxygenase"/>
</dbReference>
<dbReference type="CDD" id="cd01094">
    <property type="entry name" value="Alkanesulfonate_monoxygenase"/>
    <property type="match status" value="1"/>
</dbReference>
<evidence type="ECO:0000259" key="5">
    <source>
        <dbReference type="Pfam" id="PF00296"/>
    </source>
</evidence>
<evidence type="ECO:0000313" key="7">
    <source>
        <dbReference type="Proteomes" id="UP000419743"/>
    </source>
</evidence>
<keyword evidence="2" id="KW-0288">FMN</keyword>
<dbReference type="InterPro" id="IPR011251">
    <property type="entry name" value="Luciferase-like_dom"/>
</dbReference>